<evidence type="ECO:0000313" key="1">
    <source>
        <dbReference type="EMBL" id="KAI3821927.1"/>
    </source>
</evidence>
<keyword evidence="2" id="KW-1185">Reference proteome</keyword>
<gene>
    <name evidence="1" type="ORF">L1987_09503</name>
</gene>
<dbReference type="EMBL" id="CM042020">
    <property type="protein sequence ID" value="KAI3821927.1"/>
    <property type="molecule type" value="Genomic_DNA"/>
</dbReference>
<dbReference type="Proteomes" id="UP001056120">
    <property type="component" value="Linkage Group LG03"/>
</dbReference>
<name>A0ACB9JP04_9ASTR</name>
<accession>A0ACB9JP04</accession>
<protein>
    <submittedName>
        <fullName evidence="1">Uncharacterized protein</fullName>
    </submittedName>
</protein>
<comment type="caution">
    <text evidence="1">The sequence shown here is derived from an EMBL/GenBank/DDBJ whole genome shotgun (WGS) entry which is preliminary data.</text>
</comment>
<sequence>MSLAYHFTVEQEVASSNLSVFWVPMGTAGVWRIKAVEDTGGWKDRTTMEDMGLAIRACLKGRKFVFVGDLDVS</sequence>
<reference evidence="2" key="1">
    <citation type="journal article" date="2022" name="Mol. Ecol. Resour.">
        <title>The genomes of chicory, endive, great burdock and yacon provide insights into Asteraceae palaeo-polyploidization history and plant inulin production.</title>
        <authorList>
            <person name="Fan W."/>
            <person name="Wang S."/>
            <person name="Wang H."/>
            <person name="Wang A."/>
            <person name="Jiang F."/>
            <person name="Liu H."/>
            <person name="Zhao H."/>
            <person name="Xu D."/>
            <person name="Zhang Y."/>
        </authorList>
    </citation>
    <scope>NUCLEOTIDE SEQUENCE [LARGE SCALE GENOMIC DNA]</scope>
    <source>
        <strain evidence="2">cv. Yunnan</strain>
    </source>
</reference>
<proteinExistence type="predicted"/>
<organism evidence="1 2">
    <name type="scientific">Smallanthus sonchifolius</name>
    <dbReference type="NCBI Taxonomy" id="185202"/>
    <lineage>
        <taxon>Eukaryota</taxon>
        <taxon>Viridiplantae</taxon>
        <taxon>Streptophyta</taxon>
        <taxon>Embryophyta</taxon>
        <taxon>Tracheophyta</taxon>
        <taxon>Spermatophyta</taxon>
        <taxon>Magnoliopsida</taxon>
        <taxon>eudicotyledons</taxon>
        <taxon>Gunneridae</taxon>
        <taxon>Pentapetalae</taxon>
        <taxon>asterids</taxon>
        <taxon>campanulids</taxon>
        <taxon>Asterales</taxon>
        <taxon>Asteraceae</taxon>
        <taxon>Asteroideae</taxon>
        <taxon>Heliantheae alliance</taxon>
        <taxon>Millerieae</taxon>
        <taxon>Smallanthus</taxon>
    </lineage>
</organism>
<evidence type="ECO:0000313" key="2">
    <source>
        <dbReference type="Proteomes" id="UP001056120"/>
    </source>
</evidence>
<reference evidence="1 2" key="2">
    <citation type="journal article" date="2022" name="Mol. Ecol. Resour.">
        <title>The genomes of chicory, endive, great burdock and yacon provide insights into Asteraceae paleo-polyploidization history and plant inulin production.</title>
        <authorList>
            <person name="Fan W."/>
            <person name="Wang S."/>
            <person name="Wang H."/>
            <person name="Wang A."/>
            <person name="Jiang F."/>
            <person name="Liu H."/>
            <person name="Zhao H."/>
            <person name="Xu D."/>
            <person name="Zhang Y."/>
        </authorList>
    </citation>
    <scope>NUCLEOTIDE SEQUENCE [LARGE SCALE GENOMIC DNA]</scope>
    <source>
        <strain evidence="2">cv. Yunnan</strain>
        <tissue evidence="1">Leaves</tissue>
    </source>
</reference>